<dbReference type="GO" id="GO:0052929">
    <property type="term" value="F:ATP:3'-cytidine-cytidine-tRNA adenylyltransferase activity"/>
    <property type="evidence" value="ECO:0007669"/>
    <property type="project" value="TreeGrafter"/>
</dbReference>
<name>A0A1Y1W5C8_9FUNG</name>
<comment type="similarity">
    <text evidence="1 5">Belongs to the tRNA nucleotidyltransferase/poly(A) polymerase family.</text>
</comment>
<evidence type="ECO:0000256" key="3">
    <source>
        <dbReference type="ARBA" id="ARBA00022741"/>
    </source>
</evidence>
<feature type="domain" description="Poly A polymerase head" evidence="6">
    <location>
        <begin position="23"/>
        <end position="113"/>
    </location>
</feature>
<dbReference type="GO" id="GO:0003723">
    <property type="term" value="F:RNA binding"/>
    <property type="evidence" value="ECO:0007669"/>
    <property type="project" value="UniProtKB-KW"/>
</dbReference>
<dbReference type="RefSeq" id="XP_040742521.1">
    <property type="nucleotide sequence ID" value="XM_040884705.1"/>
</dbReference>
<evidence type="ECO:0000256" key="1">
    <source>
        <dbReference type="ARBA" id="ARBA00007265"/>
    </source>
</evidence>
<dbReference type="AlphaFoldDB" id="A0A1Y1W5C8"/>
<dbReference type="Proteomes" id="UP000193922">
    <property type="component" value="Unassembled WGS sequence"/>
</dbReference>
<comment type="caution">
    <text evidence="8">The sequence shown here is derived from an EMBL/GenBank/DDBJ whole genome shotgun (WGS) entry which is preliminary data.</text>
</comment>
<dbReference type="STRING" id="61395.A0A1Y1W5C8"/>
<evidence type="ECO:0000259" key="7">
    <source>
        <dbReference type="Pfam" id="PF12627"/>
    </source>
</evidence>
<dbReference type="SUPFAM" id="SSF81301">
    <property type="entry name" value="Nucleotidyltransferase"/>
    <property type="match status" value="1"/>
</dbReference>
<proteinExistence type="inferred from homology"/>
<feature type="domain" description="tRNA nucleotidyltransferase/poly(A) polymerase RNA and SrmB- binding" evidence="7">
    <location>
        <begin position="140"/>
        <end position="200"/>
    </location>
</feature>
<dbReference type="InterPro" id="IPR032828">
    <property type="entry name" value="PolyA_RNA-bd"/>
</dbReference>
<dbReference type="OrthoDB" id="445712at2759"/>
<protein>
    <submittedName>
        <fullName evidence="8">Poly A polymerase C-terminal region-like protein</fullName>
    </submittedName>
</protein>
<dbReference type="GO" id="GO:0000166">
    <property type="term" value="F:nucleotide binding"/>
    <property type="evidence" value="ECO:0007669"/>
    <property type="project" value="UniProtKB-KW"/>
</dbReference>
<dbReference type="GeneID" id="63801353"/>
<evidence type="ECO:0000256" key="5">
    <source>
        <dbReference type="RuleBase" id="RU003953"/>
    </source>
</evidence>
<keyword evidence="9" id="KW-1185">Reference proteome</keyword>
<evidence type="ECO:0000259" key="6">
    <source>
        <dbReference type="Pfam" id="PF01743"/>
    </source>
</evidence>
<dbReference type="Gene3D" id="3.30.460.10">
    <property type="entry name" value="Beta Polymerase, domain 2"/>
    <property type="match status" value="1"/>
</dbReference>
<evidence type="ECO:0000313" key="8">
    <source>
        <dbReference type="EMBL" id="ORX68739.1"/>
    </source>
</evidence>
<dbReference type="GO" id="GO:0001680">
    <property type="term" value="P:tRNA 3'-terminal CCA addition"/>
    <property type="evidence" value="ECO:0007669"/>
    <property type="project" value="TreeGrafter"/>
</dbReference>
<dbReference type="EMBL" id="MCFD01000009">
    <property type="protein sequence ID" value="ORX68739.1"/>
    <property type="molecule type" value="Genomic_DNA"/>
</dbReference>
<dbReference type="PANTHER" id="PTHR13734">
    <property type="entry name" value="TRNA-NUCLEOTIDYLTRANSFERASE"/>
    <property type="match status" value="1"/>
</dbReference>
<dbReference type="Gene3D" id="1.10.3090.10">
    <property type="entry name" value="cca-adding enzyme, domain 2"/>
    <property type="match status" value="1"/>
</dbReference>
<gene>
    <name evidence="8" type="ORF">DL89DRAFT_224703</name>
</gene>
<dbReference type="InterPro" id="IPR002646">
    <property type="entry name" value="PolA_pol_head_dom"/>
</dbReference>
<organism evidence="8 9">
    <name type="scientific">Linderina pennispora</name>
    <dbReference type="NCBI Taxonomy" id="61395"/>
    <lineage>
        <taxon>Eukaryota</taxon>
        <taxon>Fungi</taxon>
        <taxon>Fungi incertae sedis</taxon>
        <taxon>Zoopagomycota</taxon>
        <taxon>Kickxellomycotina</taxon>
        <taxon>Kickxellomycetes</taxon>
        <taxon>Kickxellales</taxon>
        <taxon>Kickxellaceae</taxon>
        <taxon>Linderina</taxon>
    </lineage>
</organism>
<reference evidence="8 9" key="1">
    <citation type="submission" date="2016-07" db="EMBL/GenBank/DDBJ databases">
        <title>Pervasive Adenine N6-methylation of Active Genes in Fungi.</title>
        <authorList>
            <consortium name="DOE Joint Genome Institute"/>
            <person name="Mondo S.J."/>
            <person name="Dannebaum R.O."/>
            <person name="Kuo R.C."/>
            <person name="Labutti K."/>
            <person name="Haridas S."/>
            <person name="Kuo A."/>
            <person name="Salamov A."/>
            <person name="Ahrendt S.R."/>
            <person name="Lipzen A."/>
            <person name="Sullivan W."/>
            <person name="Andreopoulos W.B."/>
            <person name="Clum A."/>
            <person name="Lindquist E."/>
            <person name="Daum C."/>
            <person name="Ramamoorthy G.K."/>
            <person name="Gryganskyi A."/>
            <person name="Culley D."/>
            <person name="Magnuson J.K."/>
            <person name="James T.Y."/>
            <person name="O'Malley M.A."/>
            <person name="Stajich J.E."/>
            <person name="Spatafora J.W."/>
            <person name="Visel A."/>
            <person name="Grigoriev I.V."/>
        </authorList>
    </citation>
    <scope>NUCLEOTIDE SEQUENCE [LARGE SCALE GENOMIC DNA]</scope>
    <source>
        <strain evidence="8 9">ATCC 12442</strain>
    </source>
</reference>
<accession>A0A1Y1W5C8</accession>
<evidence type="ECO:0000256" key="2">
    <source>
        <dbReference type="ARBA" id="ARBA00022679"/>
    </source>
</evidence>
<evidence type="ECO:0000256" key="4">
    <source>
        <dbReference type="ARBA" id="ARBA00022884"/>
    </source>
</evidence>
<keyword evidence="3" id="KW-0547">Nucleotide-binding</keyword>
<dbReference type="Pfam" id="PF12627">
    <property type="entry name" value="PolyA_pol_RNAbd"/>
    <property type="match status" value="1"/>
</dbReference>
<dbReference type="Pfam" id="PF01743">
    <property type="entry name" value="PolyA_pol"/>
    <property type="match status" value="1"/>
</dbReference>
<dbReference type="InterPro" id="IPR043519">
    <property type="entry name" value="NT_sf"/>
</dbReference>
<keyword evidence="4 5" id="KW-0694">RNA-binding</keyword>
<dbReference type="SUPFAM" id="SSF81891">
    <property type="entry name" value="Poly A polymerase C-terminal region-like"/>
    <property type="match status" value="1"/>
</dbReference>
<dbReference type="PANTHER" id="PTHR13734:SF5">
    <property type="entry name" value="CCA TRNA NUCLEOTIDYLTRANSFERASE, MITOCHONDRIAL"/>
    <property type="match status" value="1"/>
</dbReference>
<sequence length="431" mass="48371">MSGFDLAQHVNQYLKDNNYPVHSIAKISQNPERSKHLETATTSVLDQLVDFVNLRSETYNSDSRIPAIEFGTPTEDAYRRDITINALFYNIHSREVEDFTGKGLEDLKNGIVRTPLAPFETFRDDPLRVLRVIRFASRFGYEIEEGTAEALSRQEIKNDLDVKISRERVGVELEKMAAGPNPLLSIQMLLRFGLYKNVFRAPPQDMWVAGLMGDIAVSETLTKCVLDIVERSTEILRGVPSAYDIGPIARRHLVLAAYMYPYRGITAKDKKKVLPAAHLVIRDGIKLSNTDVDATLCMHSFAPKISDLVSRCVAGTLDRKTLGLQIREVGSRWSMAVAFSAAVELLDGRPLDEVAGRFTMYTKMAVDQGLVEAFKEKHIVDGKSAAKLLGIRPGPAIKGILEQVMEWQLEFPSGTKQECEAFILENRHRFQ</sequence>
<keyword evidence="2 5" id="KW-0808">Transferase</keyword>
<evidence type="ECO:0000313" key="9">
    <source>
        <dbReference type="Proteomes" id="UP000193922"/>
    </source>
</evidence>
<dbReference type="GO" id="GO:0052927">
    <property type="term" value="F:CC tRNA cytidylyltransferase activity"/>
    <property type="evidence" value="ECO:0007669"/>
    <property type="project" value="TreeGrafter"/>
</dbReference>